<dbReference type="AlphaFoldDB" id="A0A1R4GVK5"/>
<keyword evidence="2" id="KW-1185">Reference proteome</keyword>
<reference evidence="1 2" key="1">
    <citation type="submission" date="2017-02" db="EMBL/GenBank/DDBJ databases">
        <authorList>
            <person name="Peterson S.W."/>
        </authorList>
    </citation>
    <scope>NUCLEOTIDE SEQUENCE [LARGE SCALE GENOMIC DNA]</scope>
    <source>
        <strain evidence="1 2">B Ar 00.02</strain>
    </source>
</reference>
<protein>
    <submittedName>
        <fullName evidence="1">Uncharacterized protein</fullName>
    </submittedName>
</protein>
<evidence type="ECO:0000313" key="2">
    <source>
        <dbReference type="Proteomes" id="UP000195913"/>
    </source>
</evidence>
<proteinExistence type="predicted"/>
<organism evidence="1 2">
    <name type="scientific">Arthrobacter rhombi</name>
    <dbReference type="NCBI Taxonomy" id="71253"/>
    <lineage>
        <taxon>Bacteria</taxon>
        <taxon>Bacillati</taxon>
        <taxon>Actinomycetota</taxon>
        <taxon>Actinomycetes</taxon>
        <taxon>Micrococcales</taxon>
        <taxon>Micrococcaceae</taxon>
        <taxon>Arthrobacter</taxon>
    </lineage>
</organism>
<dbReference type="EMBL" id="FUHW01000052">
    <property type="protein sequence ID" value="SJM72340.1"/>
    <property type="molecule type" value="Genomic_DNA"/>
</dbReference>
<evidence type="ECO:0000313" key="1">
    <source>
        <dbReference type="EMBL" id="SJM72340.1"/>
    </source>
</evidence>
<accession>A0A1R4GVK5</accession>
<gene>
    <name evidence="1" type="ORF">FM101_14870</name>
</gene>
<name>A0A1R4GVK5_9MICC</name>
<dbReference type="Proteomes" id="UP000195913">
    <property type="component" value="Unassembled WGS sequence"/>
</dbReference>
<sequence length="160" mass="18138">MSPFARRFPKSRVREWLAGYRDPGLRANAELSKGELELTVCSVDADIDCGSFAVWLERDHDRVTWRGPHWAGDDSEDPPSDDEVLDSEIIEEDPLVYFPEKLEFRSADYDAAMDSVQQLMDAHPWPVFAPNPTGWFSRLMNRARGNKGEQLHSDDDPGGS</sequence>